<dbReference type="PANTHER" id="PTHR11439">
    <property type="entry name" value="GAG-POL-RELATED RETROTRANSPOSON"/>
    <property type="match status" value="1"/>
</dbReference>
<dbReference type="SUPFAM" id="SSF56672">
    <property type="entry name" value="DNA/RNA polymerases"/>
    <property type="match status" value="1"/>
</dbReference>
<dbReference type="Proteomes" id="UP000321947">
    <property type="component" value="Unassembled WGS sequence"/>
</dbReference>
<dbReference type="Pfam" id="PF07727">
    <property type="entry name" value="RVT_2"/>
    <property type="match status" value="1"/>
</dbReference>
<dbReference type="Pfam" id="PF20167">
    <property type="entry name" value="Transposase_32"/>
    <property type="match status" value="1"/>
</dbReference>
<feature type="region of interest" description="Disordered" evidence="1">
    <location>
        <begin position="1"/>
        <end position="37"/>
    </location>
</feature>
<feature type="domain" description="Putative plant transposon protein" evidence="3">
    <location>
        <begin position="885"/>
        <end position="1016"/>
    </location>
</feature>
<sequence length="1128" mass="127293">MNTARTTIKTGKHDGVNSTRKADDFSHRRNSDHSKKKEDVGRSFRCRECEGFGHYQAECPTYLRRQKKNYYATLTDEDSDDDEVDHGRNAFTACITEINLEDDNECSDNDEDEELTLEKLKMLRKEDSKARAIQKERIQYLVEENERTDSLDSILNSGQNDSSKYGLGFDASMRSAKFTSKVKFVPASVKGTTEPNCATAITNTPAKSFRWVMLLLEMEPKEELLQKETLIEVIYPVLMKKLGHISLRSLDKVIRNEAVGRKSNVKYFHIFGSTCYILADREYHQKWNVKSDQGIFLGYSQNRRAYRVFNIKLGIVMETINVVVNDFESNINQFNIEDDETSIIPDVTSTLLKEIPKDDSQLDSDPSAGITTRRKEKVDYTKMIVDLCYVSVIEPTSIESALKDEYWINAMQEELLQFKRNNLWTLVPKPDGAEGIEFDETFAPVARLEAIRLLLGISCICKFKLYQMDVKSAFVNGYLNEEVFVVQPKEVVNSEFPRHVYKLNKALYGLKQAPRAWYERLTIYLGDKGYSRGGTDKTLFINRTSSELIVAQIYVDDIIFGGFPKALVDNFINIMKSEFEMSMVGELSCFLGLEIKQRSEDIFISQENSRTQTVHEHGWESSILTASRPDIAYAVGICARFQSDPCTSHLTAVKRILKYMIGKHFWRLFLCRKQSYLMEEASSKLHESVLPESVPVVGESSVPGSSVAHAPQVPATIVSDMDSDDRDDVPLARLFKRTLIPDVSDKLPVDPPNSIHSQETRFPPALPPPFATVDAHESIADDVPGDIYTAPVRQPNDRREEDEVEPQQLNICIEEVRLNDDDNPALSPTSADIPATSKRAERKFQQKRHNITTKTGRKKIPPNIPSIPIDGISFHHEESVQRWKAGLTKTISNVGPFYPQLIREFIVNFPNDFNDPSSTDYQTVHIRGFKFVISPTVINEFLGNVIDVYYSPSSPSTNVLASVLSGGTLSTWPVNGIPAVALSIKYAIFHKIGIANWFPSSHASSVSAALGTFLSFGVETFIALPRLFSNLLLHLNGAVLTAADTSGPDPKTLALSYRLFQDSHVHDIDMMCIHLLAPARIVNALTFESCALTYSINLLSERRLEIDALIRHLKTFSPSTSRRESTTD</sequence>
<accession>A0A5D3BPJ2</accession>
<dbReference type="EMBL" id="SSTD01016175">
    <property type="protein sequence ID" value="TYK01623.1"/>
    <property type="molecule type" value="Genomic_DNA"/>
</dbReference>
<comment type="caution">
    <text evidence="5">The sequence shown here is derived from an EMBL/GenBank/DDBJ whole genome shotgun (WGS) entry which is preliminary data.</text>
</comment>
<dbReference type="GO" id="GO:0003676">
    <property type="term" value="F:nucleic acid binding"/>
    <property type="evidence" value="ECO:0007669"/>
    <property type="project" value="InterPro"/>
</dbReference>
<name>A0A5D3BPJ2_CUCMM</name>
<feature type="region of interest" description="Disordered" evidence="1">
    <location>
        <begin position="785"/>
        <end position="806"/>
    </location>
</feature>
<evidence type="ECO:0000313" key="6">
    <source>
        <dbReference type="Proteomes" id="UP000321947"/>
    </source>
</evidence>
<dbReference type="AlphaFoldDB" id="A0A5D3BPJ2"/>
<evidence type="ECO:0000256" key="1">
    <source>
        <dbReference type="SAM" id="MobiDB-lite"/>
    </source>
</evidence>
<evidence type="ECO:0000259" key="3">
    <source>
        <dbReference type="Pfam" id="PF20167"/>
    </source>
</evidence>
<dbReference type="InterPro" id="IPR036875">
    <property type="entry name" value="Znf_CCHC_sf"/>
</dbReference>
<feature type="domain" description="Retroviral polymerase SH3-like" evidence="4">
    <location>
        <begin position="273"/>
        <end position="327"/>
    </location>
</feature>
<dbReference type="InterPro" id="IPR043502">
    <property type="entry name" value="DNA/RNA_pol_sf"/>
</dbReference>
<feature type="compositionally biased region" description="Basic and acidic residues" evidence="1">
    <location>
        <begin position="11"/>
        <end position="37"/>
    </location>
</feature>
<feature type="domain" description="Reverse transcriptase Ty1/copia-type" evidence="2">
    <location>
        <begin position="434"/>
        <end position="615"/>
    </location>
</feature>
<evidence type="ECO:0000259" key="2">
    <source>
        <dbReference type="Pfam" id="PF07727"/>
    </source>
</evidence>
<reference evidence="5 6" key="1">
    <citation type="submission" date="2019-08" db="EMBL/GenBank/DDBJ databases">
        <title>Draft genome sequences of two oriental melons (Cucumis melo L. var makuwa).</title>
        <authorList>
            <person name="Kwon S.-Y."/>
        </authorList>
    </citation>
    <scope>NUCLEOTIDE SEQUENCE [LARGE SCALE GENOMIC DNA]</scope>
    <source>
        <strain evidence="6">cv. Chang Bougi</strain>
        <tissue evidence="5">Leaf</tissue>
    </source>
</reference>
<organism evidence="5 6">
    <name type="scientific">Cucumis melo var. makuwa</name>
    <name type="common">Oriental melon</name>
    <dbReference type="NCBI Taxonomy" id="1194695"/>
    <lineage>
        <taxon>Eukaryota</taxon>
        <taxon>Viridiplantae</taxon>
        <taxon>Streptophyta</taxon>
        <taxon>Embryophyta</taxon>
        <taxon>Tracheophyta</taxon>
        <taxon>Spermatophyta</taxon>
        <taxon>Magnoliopsida</taxon>
        <taxon>eudicotyledons</taxon>
        <taxon>Gunneridae</taxon>
        <taxon>Pentapetalae</taxon>
        <taxon>rosids</taxon>
        <taxon>fabids</taxon>
        <taxon>Cucurbitales</taxon>
        <taxon>Cucurbitaceae</taxon>
        <taxon>Benincaseae</taxon>
        <taxon>Cucumis</taxon>
    </lineage>
</organism>
<dbReference type="SUPFAM" id="SSF57756">
    <property type="entry name" value="Retrovirus zinc finger-like domains"/>
    <property type="match status" value="1"/>
</dbReference>
<dbReference type="InterPro" id="IPR057670">
    <property type="entry name" value="SH3_retrovirus"/>
</dbReference>
<dbReference type="PANTHER" id="PTHR11439:SF483">
    <property type="entry name" value="PEPTIDE SYNTHASE GLIP-LIKE, PUTATIVE (AFU_ORTHOLOGUE AFUA_3G12920)-RELATED"/>
    <property type="match status" value="1"/>
</dbReference>
<dbReference type="InterPro" id="IPR046796">
    <property type="entry name" value="Transposase_32_dom"/>
</dbReference>
<dbReference type="Pfam" id="PF25597">
    <property type="entry name" value="SH3_retrovirus"/>
    <property type="match status" value="1"/>
</dbReference>
<evidence type="ECO:0000259" key="4">
    <source>
        <dbReference type="Pfam" id="PF25597"/>
    </source>
</evidence>
<dbReference type="InterPro" id="IPR013103">
    <property type="entry name" value="RVT_2"/>
</dbReference>
<gene>
    <name evidence="5" type="ORF">E5676_scaffold451G002330</name>
</gene>
<protein>
    <submittedName>
        <fullName evidence="5">Gag-pol polyprotein</fullName>
    </submittedName>
</protein>
<proteinExistence type="predicted"/>
<evidence type="ECO:0000313" key="5">
    <source>
        <dbReference type="EMBL" id="TYK01623.1"/>
    </source>
</evidence>
<dbReference type="GO" id="GO:0008270">
    <property type="term" value="F:zinc ion binding"/>
    <property type="evidence" value="ECO:0007669"/>
    <property type="project" value="InterPro"/>
</dbReference>